<evidence type="ECO:0000313" key="3">
    <source>
        <dbReference type="EMBL" id="NYD56458.1"/>
    </source>
</evidence>
<sequence>MTTNDLPDTTRTRVGLRVVGALLLLGGGATFAWGITTVFTYDGYDMPPGLAILAFLGGMPVAVVGLGMLNASTIGAQSRYVAGETMPTLKQSAAYLTDGEGIMGVGRTVDDRERGTSAAGGPYCRSCGVRNDEDARFCDGCGSSLA</sequence>
<dbReference type="Proteomes" id="UP000516957">
    <property type="component" value="Unassembled WGS sequence"/>
</dbReference>
<dbReference type="InterPro" id="IPR026870">
    <property type="entry name" value="Zinc_ribbon_dom"/>
</dbReference>
<comment type="caution">
    <text evidence="3">The sequence shown here is derived from an EMBL/GenBank/DDBJ whole genome shotgun (WGS) entry which is preliminary data.</text>
</comment>
<protein>
    <recommendedName>
        <fullName evidence="2">Zinc-ribbon domain-containing protein</fullName>
    </recommendedName>
</protein>
<evidence type="ECO:0000259" key="2">
    <source>
        <dbReference type="Pfam" id="PF13240"/>
    </source>
</evidence>
<feature type="domain" description="Zinc-ribbon" evidence="2">
    <location>
        <begin position="123"/>
        <end position="145"/>
    </location>
</feature>
<gene>
    <name evidence="3" type="ORF">BKA08_000696</name>
</gene>
<proteinExistence type="predicted"/>
<dbReference type="Pfam" id="PF13240">
    <property type="entry name" value="Zn_Ribbon_1"/>
    <property type="match status" value="1"/>
</dbReference>
<name>A0A7Y9EYR5_9ACTN</name>
<dbReference type="RefSeq" id="WP_179614358.1">
    <property type="nucleotide sequence ID" value="NZ_CP059163.1"/>
</dbReference>
<evidence type="ECO:0000256" key="1">
    <source>
        <dbReference type="SAM" id="Phobius"/>
    </source>
</evidence>
<dbReference type="AlphaFoldDB" id="A0A7Y9EYR5"/>
<reference evidence="3 4" key="1">
    <citation type="submission" date="2020-07" db="EMBL/GenBank/DDBJ databases">
        <title>Sequencing the genomes of 1000 actinobacteria strains.</title>
        <authorList>
            <person name="Klenk H.-P."/>
        </authorList>
    </citation>
    <scope>NUCLEOTIDE SEQUENCE [LARGE SCALE GENOMIC DNA]</scope>
    <source>
        <strain evidence="3 4">DSM 18965</strain>
    </source>
</reference>
<keyword evidence="1" id="KW-0812">Transmembrane</keyword>
<feature type="transmembrane region" description="Helical" evidence="1">
    <location>
        <begin position="48"/>
        <end position="69"/>
    </location>
</feature>
<organism evidence="3 4">
    <name type="scientific">Nocardioides marinisabuli</name>
    <dbReference type="NCBI Taxonomy" id="419476"/>
    <lineage>
        <taxon>Bacteria</taxon>
        <taxon>Bacillati</taxon>
        <taxon>Actinomycetota</taxon>
        <taxon>Actinomycetes</taxon>
        <taxon>Propionibacteriales</taxon>
        <taxon>Nocardioidaceae</taxon>
        <taxon>Nocardioides</taxon>
    </lineage>
</organism>
<keyword evidence="1" id="KW-0472">Membrane</keyword>
<evidence type="ECO:0000313" key="4">
    <source>
        <dbReference type="Proteomes" id="UP000516957"/>
    </source>
</evidence>
<feature type="transmembrane region" description="Helical" evidence="1">
    <location>
        <begin position="14"/>
        <end position="36"/>
    </location>
</feature>
<keyword evidence="4" id="KW-1185">Reference proteome</keyword>
<keyword evidence="1" id="KW-1133">Transmembrane helix</keyword>
<dbReference type="EMBL" id="JACCBE010000001">
    <property type="protein sequence ID" value="NYD56458.1"/>
    <property type="molecule type" value="Genomic_DNA"/>
</dbReference>
<accession>A0A7Y9EYR5</accession>